<evidence type="ECO:0000313" key="11">
    <source>
        <dbReference type="EMBL" id="AWI79688.1"/>
    </source>
</evidence>
<evidence type="ECO:0000256" key="2">
    <source>
        <dbReference type="ARBA" id="ARBA00022475"/>
    </source>
</evidence>
<dbReference type="RefSeq" id="WP_108950654.1">
    <property type="nucleotide sequence ID" value="NZ_CP022187.1"/>
</dbReference>
<comment type="subcellular location">
    <subcellularLocation>
        <location evidence="8">Cell inner membrane</location>
        <topology evidence="8">Single-pass type II membrane protein</topology>
    </subcellularLocation>
    <subcellularLocation>
        <location evidence="1">Cell membrane</location>
        <topology evidence="1">Single-pass type II membrane protein</topology>
    </subcellularLocation>
    <text evidence="8">Localizes to the division septum where it forms a ring structure.</text>
</comment>
<gene>
    <name evidence="8 10" type="primary">ftsL</name>
    <name evidence="10" type="ORF">CEW83_18385</name>
    <name evidence="11" type="ORF">CEW87_10070</name>
</gene>
<proteinExistence type="inferred from homology"/>
<protein>
    <recommendedName>
        <fullName evidence="8 9">Cell division protein FtsL</fullName>
    </recommendedName>
</protein>
<evidence type="ECO:0000256" key="4">
    <source>
        <dbReference type="ARBA" id="ARBA00022692"/>
    </source>
</evidence>
<dbReference type="EMBL" id="CP022187">
    <property type="protein sequence ID" value="AWI76955.1"/>
    <property type="molecule type" value="Genomic_DNA"/>
</dbReference>
<organism evidence="10 13">
    <name type="scientific">Parazoarcus communis</name>
    <dbReference type="NCBI Taxonomy" id="41977"/>
    <lineage>
        <taxon>Bacteria</taxon>
        <taxon>Pseudomonadati</taxon>
        <taxon>Pseudomonadota</taxon>
        <taxon>Betaproteobacteria</taxon>
        <taxon>Rhodocyclales</taxon>
        <taxon>Zoogloeaceae</taxon>
        <taxon>Parazoarcus</taxon>
    </lineage>
</organism>
<dbReference type="Proteomes" id="UP000244930">
    <property type="component" value="Chromosome"/>
</dbReference>
<evidence type="ECO:0000256" key="7">
    <source>
        <dbReference type="ARBA" id="ARBA00023306"/>
    </source>
</evidence>
<keyword evidence="7 8" id="KW-0131">Cell cycle</keyword>
<dbReference type="Pfam" id="PF04999">
    <property type="entry name" value="FtsL"/>
    <property type="match status" value="1"/>
</dbReference>
<keyword evidence="4 8" id="KW-0812">Transmembrane</keyword>
<accession>A0A2U8GWZ1</accession>
<dbReference type="NCBIfam" id="TIGR02209">
    <property type="entry name" value="ftsL_broad"/>
    <property type="match status" value="1"/>
</dbReference>
<evidence type="ECO:0000256" key="3">
    <source>
        <dbReference type="ARBA" id="ARBA00022618"/>
    </source>
</evidence>
<dbReference type="InterPro" id="IPR011922">
    <property type="entry name" value="Cell_div_FtsL"/>
</dbReference>
<evidence type="ECO:0000313" key="10">
    <source>
        <dbReference type="EMBL" id="AWI76955.1"/>
    </source>
</evidence>
<evidence type="ECO:0000256" key="6">
    <source>
        <dbReference type="ARBA" id="ARBA00023136"/>
    </source>
</evidence>
<sequence>MIRLDALLVALVVASALGVVAAQHQARKLFSALEREQTRAHGLEVEWGQLQLEQSTWAAHGRVEKLARERLGLRPPVQGQVVVLEAQ</sequence>
<comment type="function">
    <text evidence="8">Essential cell division protein. May link together the upstream cell division proteins, which are predominantly cytoplasmic, with the downstream cell division proteins, which are predominantly periplasmic.</text>
</comment>
<reference evidence="11 12" key="1">
    <citation type="submission" date="2017-06" db="EMBL/GenBank/DDBJ databases">
        <title>Azoarcus sp. TSNA42 complete genome sequence.</title>
        <authorList>
            <person name="Woo J.-H."/>
            <person name="Kim H.-S."/>
        </authorList>
    </citation>
    <scope>NUCLEOTIDE SEQUENCE [LARGE SCALE GENOMIC DNA]</scope>
    <source>
        <strain evidence="11 12">TSNA42</strain>
    </source>
</reference>
<dbReference type="Proteomes" id="UP000244902">
    <property type="component" value="Chromosome"/>
</dbReference>
<dbReference type="KEGG" id="acom:CEW83_18385"/>
<keyword evidence="2 8" id="KW-1003">Cell membrane</keyword>
<dbReference type="OrthoDB" id="5298556at2"/>
<dbReference type="GO" id="GO:0043093">
    <property type="term" value="P:FtsZ-dependent cytokinesis"/>
    <property type="evidence" value="ECO:0007669"/>
    <property type="project" value="UniProtKB-UniRule"/>
</dbReference>
<evidence type="ECO:0000313" key="13">
    <source>
        <dbReference type="Proteomes" id="UP000244930"/>
    </source>
</evidence>
<dbReference type="HAMAP" id="MF_00910">
    <property type="entry name" value="FtsL"/>
    <property type="match status" value="1"/>
</dbReference>
<dbReference type="PANTHER" id="PTHR37479:SF1">
    <property type="entry name" value="CELL DIVISION PROTEIN FTSL"/>
    <property type="match status" value="1"/>
</dbReference>
<evidence type="ECO:0000256" key="8">
    <source>
        <dbReference type="HAMAP-Rule" id="MF_00910"/>
    </source>
</evidence>
<keyword evidence="5 8" id="KW-1133">Transmembrane helix</keyword>
<keyword evidence="13" id="KW-1185">Reference proteome</keyword>
<dbReference type="GO" id="GO:0005886">
    <property type="term" value="C:plasma membrane"/>
    <property type="evidence" value="ECO:0007669"/>
    <property type="project" value="UniProtKB-SubCell"/>
</dbReference>
<evidence type="ECO:0000256" key="9">
    <source>
        <dbReference type="NCBIfam" id="TIGR02209"/>
    </source>
</evidence>
<dbReference type="AlphaFoldDB" id="A0A2U8GWZ1"/>
<reference evidence="10 13" key="2">
    <citation type="submission" date="2017-06" db="EMBL/GenBank/DDBJ databases">
        <title>Azoarcus.</title>
        <authorList>
            <person name="Woo J.-H."/>
            <person name="Kim H.-S."/>
        </authorList>
    </citation>
    <scope>NUCLEOTIDE SEQUENCE [LARGE SCALE GENOMIC DNA]</scope>
    <source>
        <strain evidence="10 13">TSPY31</strain>
    </source>
</reference>
<dbReference type="EMBL" id="CP022188">
    <property type="protein sequence ID" value="AWI79688.1"/>
    <property type="molecule type" value="Genomic_DNA"/>
</dbReference>
<keyword evidence="6 8" id="KW-0472">Membrane</keyword>
<evidence type="ECO:0000256" key="1">
    <source>
        <dbReference type="ARBA" id="ARBA00004401"/>
    </source>
</evidence>
<evidence type="ECO:0000256" key="5">
    <source>
        <dbReference type="ARBA" id="ARBA00022989"/>
    </source>
</evidence>
<dbReference type="PANTHER" id="PTHR37479">
    <property type="entry name" value="CELL DIVISION PROTEIN FTSL"/>
    <property type="match status" value="1"/>
</dbReference>
<keyword evidence="3 8" id="KW-0132">Cell division</keyword>
<name>A0A2U8GWZ1_9RHOO</name>
<comment type="subunit">
    <text evidence="8">Part of a complex composed of FtsB, FtsL and FtsQ.</text>
</comment>
<keyword evidence="8" id="KW-0997">Cell inner membrane</keyword>
<dbReference type="GO" id="GO:0032153">
    <property type="term" value="C:cell division site"/>
    <property type="evidence" value="ECO:0007669"/>
    <property type="project" value="UniProtKB-UniRule"/>
</dbReference>
<evidence type="ECO:0000313" key="12">
    <source>
        <dbReference type="Proteomes" id="UP000244902"/>
    </source>
</evidence>
<comment type="similarity">
    <text evidence="8">Belongs to the FtsL family.</text>
</comment>